<name>A0A6G1CIF6_9ORYZ</name>
<comment type="caution">
    <text evidence="2">The sequence shown here is derived from an EMBL/GenBank/DDBJ whole genome shotgun (WGS) entry which is preliminary data.</text>
</comment>
<evidence type="ECO:0008006" key="4">
    <source>
        <dbReference type="Google" id="ProtNLM"/>
    </source>
</evidence>
<proteinExistence type="predicted"/>
<evidence type="ECO:0000313" key="3">
    <source>
        <dbReference type="Proteomes" id="UP000479710"/>
    </source>
</evidence>
<feature type="chain" id="PRO_5026124504" description="Secreted protein" evidence="1">
    <location>
        <begin position="19"/>
        <end position="71"/>
    </location>
</feature>
<sequence length="71" mass="7720">MVSAIFFFPVLTLRLAWPRGIPVEVGSNGRGNGSARCQGEAVAEAGMATKFGDACMCAWRDVQCARRRDAW</sequence>
<evidence type="ECO:0000256" key="1">
    <source>
        <dbReference type="SAM" id="SignalP"/>
    </source>
</evidence>
<feature type="signal peptide" evidence="1">
    <location>
        <begin position="1"/>
        <end position="18"/>
    </location>
</feature>
<protein>
    <recommendedName>
        <fullName evidence="4">Secreted protein</fullName>
    </recommendedName>
</protein>
<keyword evidence="3" id="KW-1185">Reference proteome</keyword>
<dbReference type="EMBL" id="SPHZ02000009">
    <property type="protein sequence ID" value="KAF0899939.1"/>
    <property type="molecule type" value="Genomic_DNA"/>
</dbReference>
<organism evidence="2 3">
    <name type="scientific">Oryza meyeriana var. granulata</name>
    <dbReference type="NCBI Taxonomy" id="110450"/>
    <lineage>
        <taxon>Eukaryota</taxon>
        <taxon>Viridiplantae</taxon>
        <taxon>Streptophyta</taxon>
        <taxon>Embryophyta</taxon>
        <taxon>Tracheophyta</taxon>
        <taxon>Spermatophyta</taxon>
        <taxon>Magnoliopsida</taxon>
        <taxon>Liliopsida</taxon>
        <taxon>Poales</taxon>
        <taxon>Poaceae</taxon>
        <taxon>BOP clade</taxon>
        <taxon>Oryzoideae</taxon>
        <taxon>Oryzeae</taxon>
        <taxon>Oryzinae</taxon>
        <taxon>Oryza</taxon>
        <taxon>Oryza meyeriana</taxon>
    </lineage>
</organism>
<dbReference type="Proteomes" id="UP000479710">
    <property type="component" value="Unassembled WGS sequence"/>
</dbReference>
<keyword evidence="1" id="KW-0732">Signal</keyword>
<accession>A0A6G1CIF6</accession>
<gene>
    <name evidence="2" type="ORF">E2562_025499</name>
</gene>
<reference evidence="2 3" key="1">
    <citation type="submission" date="2019-11" db="EMBL/GenBank/DDBJ databases">
        <title>Whole genome sequence of Oryza granulata.</title>
        <authorList>
            <person name="Li W."/>
        </authorList>
    </citation>
    <scope>NUCLEOTIDE SEQUENCE [LARGE SCALE GENOMIC DNA]</scope>
    <source>
        <strain evidence="3">cv. Menghai</strain>
        <tissue evidence="2">Leaf</tissue>
    </source>
</reference>
<evidence type="ECO:0000313" key="2">
    <source>
        <dbReference type="EMBL" id="KAF0899939.1"/>
    </source>
</evidence>
<dbReference type="AlphaFoldDB" id="A0A6G1CIF6"/>